<dbReference type="PANTHER" id="PTHR38111">
    <property type="entry name" value="ZN(2)-C6 FUNGAL-TYPE DOMAIN-CONTAINING PROTEIN-RELATED"/>
    <property type="match status" value="1"/>
</dbReference>
<dbReference type="InterPro" id="IPR053178">
    <property type="entry name" value="Osmoadaptation_assoc"/>
</dbReference>
<reference evidence="2" key="1">
    <citation type="journal article" date="2015" name="BMC Genomics">
        <title>Genomic and transcriptomic analysis of the endophytic fungus Pestalotiopsis fici reveals its lifestyle and high potential for synthesis of natural products.</title>
        <authorList>
            <person name="Wang X."/>
            <person name="Zhang X."/>
            <person name="Liu L."/>
            <person name="Xiang M."/>
            <person name="Wang W."/>
            <person name="Sun X."/>
            <person name="Che Y."/>
            <person name="Guo L."/>
            <person name="Liu G."/>
            <person name="Guo L."/>
            <person name="Wang C."/>
            <person name="Yin W.B."/>
            <person name="Stadler M."/>
            <person name="Zhang X."/>
            <person name="Liu X."/>
        </authorList>
    </citation>
    <scope>NUCLEOTIDE SEQUENCE [LARGE SCALE GENOMIC DNA]</scope>
    <source>
        <strain evidence="2">W106-1 / CGMCC3.15140</strain>
    </source>
</reference>
<organism evidence="1 2">
    <name type="scientific">Pestalotiopsis fici (strain W106-1 / CGMCC3.15140)</name>
    <dbReference type="NCBI Taxonomy" id="1229662"/>
    <lineage>
        <taxon>Eukaryota</taxon>
        <taxon>Fungi</taxon>
        <taxon>Dikarya</taxon>
        <taxon>Ascomycota</taxon>
        <taxon>Pezizomycotina</taxon>
        <taxon>Sordariomycetes</taxon>
        <taxon>Xylariomycetidae</taxon>
        <taxon>Amphisphaeriales</taxon>
        <taxon>Sporocadaceae</taxon>
        <taxon>Pestalotiopsis</taxon>
    </lineage>
</organism>
<dbReference type="eggNOG" id="ENOG502SPCH">
    <property type="taxonomic scope" value="Eukaryota"/>
</dbReference>
<sequence>MQELLTEAVNIPFVLEQFDLLPTRPSGSTQTHNNALQDEFRVLLKRLHSWKATYASKSQGPLYWSYPGDRPPDPDEEIWLWFDNVVVANALTHYWAFTAICLVHIQRLRFATNDFSASSTIQTRAAYVEALSMICRSIPFLFEESHELYGPSSVAFLLSTVVSILNWDEELYGSRITINQNLVEYAKDQGFCWVS</sequence>
<dbReference type="RefSeq" id="XP_007833329.1">
    <property type="nucleotide sequence ID" value="XM_007835138.1"/>
</dbReference>
<dbReference type="OMA" id="NALTHYW"/>
<dbReference type="KEGG" id="pfy:PFICI_06557"/>
<dbReference type="AlphaFoldDB" id="W3X682"/>
<name>W3X682_PESFW</name>
<dbReference type="Proteomes" id="UP000030651">
    <property type="component" value="Unassembled WGS sequence"/>
</dbReference>
<evidence type="ECO:0000313" key="2">
    <source>
        <dbReference type="Proteomes" id="UP000030651"/>
    </source>
</evidence>
<gene>
    <name evidence="1" type="ORF">PFICI_06557</name>
</gene>
<dbReference type="EMBL" id="KI912112">
    <property type="protein sequence ID" value="ETS81555.1"/>
    <property type="molecule type" value="Genomic_DNA"/>
</dbReference>
<dbReference type="OrthoDB" id="4491390at2759"/>
<evidence type="ECO:0000313" key="1">
    <source>
        <dbReference type="EMBL" id="ETS81555.1"/>
    </source>
</evidence>
<dbReference type="HOGENOM" id="CLU_021599_0_0_1"/>
<dbReference type="InParanoid" id="W3X682"/>
<protein>
    <recommendedName>
        <fullName evidence="3">Transcription factor domain-containing protein</fullName>
    </recommendedName>
</protein>
<proteinExistence type="predicted"/>
<evidence type="ECO:0008006" key="3">
    <source>
        <dbReference type="Google" id="ProtNLM"/>
    </source>
</evidence>
<dbReference type="PANTHER" id="PTHR38111:SF9">
    <property type="entry name" value="ZN(2)-C6 FUNGAL-TYPE DOMAIN-CONTAINING PROTEIN"/>
    <property type="match status" value="1"/>
</dbReference>
<accession>W3X682</accession>
<dbReference type="GeneID" id="19271570"/>
<keyword evidence="2" id="KW-1185">Reference proteome</keyword>